<dbReference type="EMBL" id="JWZT01001371">
    <property type="protein sequence ID" value="KII72146.1"/>
    <property type="molecule type" value="Genomic_DNA"/>
</dbReference>
<dbReference type="Proteomes" id="UP000031668">
    <property type="component" value="Unassembled WGS sequence"/>
</dbReference>
<protein>
    <submittedName>
        <fullName evidence="1">Uncharacterized protein</fullName>
    </submittedName>
</protein>
<proteinExistence type="predicted"/>
<accession>A0A0C2MXW1</accession>
<sequence>MEDCKPAEEDYFTIKCYFQLLCEKIKKNIIDPAKGIIFYHSDCYHEILLLVEDKEDPSSRQKERAIYSKSHLAQGIINYYADSALKKFEFCDEFVKEALKSELQMNDKISQALNQYVDKFIKHMHQKYQGKWPTRFHSKYF</sequence>
<evidence type="ECO:0000313" key="2">
    <source>
        <dbReference type="Proteomes" id="UP000031668"/>
    </source>
</evidence>
<keyword evidence="2" id="KW-1185">Reference proteome</keyword>
<evidence type="ECO:0000313" key="1">
    <source>
        <dbReference type="EMBL" id="KII72146.1"/>
    </source>
</evidence>
<gene>
    <name evidence="1" type="ORF">RF11_07200</name>
</gene>
<reference evidence="1 2" key="1">
    <citation type="journal article" date="2014" name="Genome Biol. Evol.">
        <title>The genome of the myxosporean Thelohanellus kitauei shows adaptations to nutrient acquisition within its fish host.</title>
        <authorList>
            <person name="Yang Y."/>
            <person name="Xiong J."/>
            <person name="Zhou Z."/>
            <person name="Huo F."/>
            <person name="Miao W."/>
            <person name="Ran C."/>
            <person name="Liu Y."/>
            <person name="Zhang J."/>
            <person name="Feng J."/>
            <person name="Wang M."/>
            <person name="Wang M."/>
            <person name="Wang L."/>
            <person name="Yao B."/>
        </authorList>
    </citation>
    <scope>NUCLEOTIDE SEQUENCE [LARGE SCALE GENOMIC DNA]</scope>
    <source>
        <strain evidence="1">Wuqing</strain>
    </source>
</reference>
<name>A0A0C2MXW1_THEKT</name>
<dbReference type="AlphaFoldDB" id="A0A0C2MXW1"/>
<organism evidence="1 2">
    <name type="scientific">Thelohanellus kitauei</name>
    <name type="common">Myxosporean</name>
    <dbReference type="NCBI Taxonomy" id="669202"/>
    <lineage>
        <taxon>Eukaryota</taxon>
        <taxon>Metazoa</taxon>
        <taxon>Cnidaria</taxon>
        <taxon>Myxozoa</taxon>
        <taxon>Myxosporea</taxon>
        <taxon>Bivalvulida</taxon>
        <taxon>Platysporina</taxon>
        <taxon>Myxobolidae</taxon>
        <taxon>Thelohanellus</taxon>
    </lineage>
</organism>
<comment type="caution">
    <text evidence="1">The sequence shown here is derived from an EMBL/GenBank/DDBJ whole genome shotgun (WGS) entry which is preliminary data.</text>
</comment>